<evidence type="ECO:0000313" key="2">
    <source>
        <dbReference type="Proteomes" id="UP000193067"/>
    </source>
</evidence>
<reference evidence="1 2" key="1">
    <citation type="journal article" date="2015" name="Biotechnol. Biofuels">
        <title>Enhanced degradation of softwood versus hardwood by the white-rot fungus Pycnoporus coccineus.</title>
        <authorList>
            <person name="Couturier M."/>
            <person name="Navarro D."/>
            <person name="Chevret D."/>
            <person name="Henrissat B."/>
            <person name="Piumi F."/>
            <person name="Ruiz-Duenas F.J."/>
            <person name="Martinez A.T."/>
            <person name="Grigoriev I.V."/>
            <person name="Riley R."/>
            <person name="Lipzen A."/>
            <person name="Berrin J.G."/>
            <person name="Master E.R."/>
            <person name="Rosso M.N."/>
        </authorList>
    </citation>
    <scope>NUCLEOTIDE SEQUENCE [LARGE SCALE GENOMIC DNA]</scope>
    <source>
        <strain evidence="1 2">BRFM310</strain>
    </source>
</reference>
<keyword evidence="2" id="KW-1185">Reference proteome</keyword>
<protein>
    <submittedName>
        <fullName evidence="1">Uncharacterized protein</fullName>
    </submittedName>
</protein>
<sequence length="144" mass="15718">MVPSSRGDPSYSPMSTRTHFHAGHPSLKLSCLEGATEQACTLPFRTGTDYRQTENWPGKRAQTHAAFAAVPGIDFHFLPASIILALSRPTCAWRFTPRLPASPHSSTSALPFGSSVLARCTGPTCEQRHNSSRVLMLHLMSLSR</sequence>
<organism evidence="1 2">
    <name type="scientific">Trametes coccinea (strain BRFM310)</name>
    <name type="common">Pycnoporus coccineus</name>
    <dbReference type="NCBI Taxonomy" id="1353009"/>
    <lineage>
        <taxon>Eukaryota</taxon>
        <taxon>Fungi</taxon>
        <taxon>Dikarya</taxon>
        <taxon>Basidiomycota</taxon>
        <taxon>Agaricomycotina</taxon>
        <taxon>Agaricomycetes</taxon>
        <taxon>Polyporales</taxon>
        <taxon>Polyporaceae</taxon>
        <taxon>Trametes</taxon>
    </lineage>
</organism>
<proteinExistence type="predicted"/>
<name>A0A1Y2IPE3_TRAC3</name>
<dbReference type="Proteomes" id="UP000193067">
    <property type="component" value="Unassembled WGS sequence"/>
</dbReference>
<gene>
    <name evidence="1" type="ORF">PYCCODRAFT_279582</name>
</gene>
<dbReference type="AlphaFoldDB" id="A0A1Y2IPE3"/>
<evidence type="ECO:0000313" key="1">
    <source>
        <dbReference type="EMBL" id="OSD02985.1"/>
    </source>
</evidence>
<accession>A0A1Y2IPE3</accession>
<dbReference type="EMBL" id="KZ084102">
    <property type="protein sequence ID" value="OSD02985.1"/>
    <property type="molecule type" value="Genomic_DNA"/>
</dbReference>